<dbReference type="Proteomes" id="UP000001741">
    <property type="component" value="Chromosome"/>
</dbReference>
<accession>B0VNU1</accession>
<dbReference type="EMBL" id="CU468230">
    <property type="protein sequence ID" value="CAP01169.1"/>
    <property type="molecule type" value="Genomic_DNA"/>
</dbReference>
<sequence>MRKDDKIKMALDLLPKSMFEAIDLLPDASTPVTLFTRHSLRELVDGQGLAGYDLQLTPQGRELAQEWGSYLIKNTDRVIQHCISSPIQRCVDTAALMIEGADGVSPEPNTHTIEIVEQGLLVEPGSFVLDIQQAAPYFRKQGALGFINSFVNNTLPGMKHPITGVLDVLELIYQTHPKTKSGLSLAVSHDTIIAAIVAVISGNNQIQKADWPAMMEGLFVWFEGDEFPNCKLKWIWRGKTYELNVSEFHKVQ</sequence>
<dbReference type="SUPFAM" id="SSF53254">
    <property type="entry name" value="Phosphoglycerate mutase-like"/>
    <property type="match status" value="1"/>
</dbReference>
<dbReference type="Gene3D" id="3.40.50.1240">
    <property type="entry name" value="Phosphoglycerate mutase-like"/>
    <property type="match status" value="1"/>
</dbReference>
<gene>
    <name evidence="1" type="ordered locus">ABSDF1832</name>
</gene>
<dbReference type="CDD" id="cd07067">
    <property type="entry name" value="HP_PGM_like"/>
    <property type="match status" value="1"/>
</dbReference>
<dbReference type="InterPro" id="IPR029033">
    <property type="entry name" value="His_PPase_superfam"/>
</dbReference>
<dbReference type="InterPro" id="IPR013078">
    <property type="entry name" value="His_Pase_superF_clade-1"/>
</dbReference>
<dbReference type="HOGENOM" id="CLU_085706_0_0_6"/>
<evidence type="ECO:0000313" key="1">
    <source>
        <dbReference type="EMBL" id="CAP01169.1"/>
    </source>
</evidence>
<dbReference type="AlphaFoldDB" id="B0VNU1"/>
<protein>
    <recommendedName>
        <fullName evidence="3">Phosphoglycerate mutase family protein</fullName>
    </recommendedName>
</protein>
<proteinExistence type="predicted"/>
<evidence type="ECO:0008006" key="3">
    <source>
        <dbReference type="Google" id="ProtNLM"/>
    </source>
</evidence>
<dbReference type="BioCyc" id="ABAU509170:GCL9-1509-MONOMER"/>
<evidence type="ECO:0000313" key="2">
    <source>
        <dbReference type="Proteomes" id="UP000001741"/>
    </source>
</evidence>
<name>B0VNU1_ACIBS</name>
<dbReference type="Pfam" id="PF00300">
    <property type="entry name" value="His_Phos_1"/>
    <property type="match status" value="1"/>
</dbReference>
<dbReference type="KEGG" id="abm:ABSDF1832"/>
<reference evidence="1 2" key="1">
    <citation type="journal article" date="2008" name="PLoS ONE">
        <title>Comparative analysis of Acinetobacters: three genomes for three lifestyles.</title>
        <authorList>
            <person name="Vallenet D."/>
            <person name="Nordmann P."/>
            <person name="Barbe V."/>
            <person name="Poirel L."/>
            <person name="Mangenot S."/>
            <person name="Bataille E."/>
            <person name="Dossat C."/>
            <person name="Gas S."/>
            <person name="Kreimeyer A."/>
            <person name="Lenoble P."/>
            <person name="Oztas S."/>
            <person name="Poulain J."/>
            <person name="Segurens B."/>
            <person name="Robert C."/>
            <person name="Abergel C."/>
            <person name="Claverie J.M."/>
            <person name="Raoult D."/>
            <person name="Medigue C."/>
            <person name="Weissenbach J."/>
            <person name="Cruveiller S."/>
        </authorList>
    </citation>
    <scope>NUCLEOTIDE SEQUENCE [LARGE SCALE GENOMIC DNA]</scope>
    <source>
        <strain evidence="1 2">SDF</strain>
    </source>
</reference>
<organism evidence="1 2">
    <name type="scientific">Acinetobacter baumannii (strain SDF)</name>
    <dbReference type="NCBI Taxonomy" id="509170"/>
    <lineage>
        <taxon>Bacteria</taxon>
        <taxon>Pseudomonadati</taxon>
        <taxon>Pseudomonadota</taxon>
        <taxon>Gammaproteobacteria</taxon>
        <taxon>Moraxellales</taxon>
        <taxon>Moraxellaceae</taxon>
        <taxon>Acinetobacter</taxon>
        <taxon>Acinetobacter calcoaceticus/baumannii complex</taxon>
    </lineage>
</organism>